<proteinExistence type="predicted"/>
<dbReference type="InterPro" id="IPR058240">
    <property type="entry name" value="rSAM_sf"/>
</dbReference>
<dbReference type="AlphaFoldDB" id="A0A1S8MGH6"/>
<accession>A0A1S8MGH6</accession>
<evidence type="ECO:0000313" key="2">
    <source>
        <dbReference type="Proteomes" id="UP000190951"/>
    </source>
</evidence>
<dbReference type="Proteomes" id="UP000190951">
    <property type="component" value="Chromosome"/>
</dbReference>
<keyword evidence="2" id="KW-1185">Reference proteome</keyword>
<evidence type="ECO:0000313" key="1">
    <source>
        <dbReference type="EMBL" id="URZ12886.1"/>
    </source>
</evidence>
<organism evidence="1 2">
    <name type="scientific">Clostridium felsineum</name>
    <dbReference type="NCBI Taxonomy" id="36839"/>
    <lineage>
        <taxon>Bacteria</taxon>
        <taxon>Bacillati</taxon>
        <taxon>Bacillota</taxon>
        <taxon>Clostridia</taxon>
        <taxon>Eubacteriales</taxon>
        <taxon>Clostridiaceae</taxon>
        <taxon>Clostridium</taxon>
    </lineage>
</organism>
<dbReference type="SFLD" id="SFLDG01067">
    <property type="entry name" value="SPASM/twitch_domain_containing"/>
    <property type="match status" value="1"/>
</dbReference>
<dbReference type="CDD" id="cd21128">
    <property type="entry name" value="SPASM_rSAM"/>
    <property type="match status" value="1"/>
</dbReference>
<dbReference type="RefSeq" id="WP_077832233.1">
    <property type="nucleotide sequence ID" value="NZ_CP096983.1"/>
</dbReference>
<keyword evidence="1" id="KW-0560">Oxidoreductase</keyword>
<sequence>MEIKNALEKVAKNAIVNKVVDYLDKNPEQNVTKIFSAVKKFNKKDKIALEQIKIVEDLYNNDKSKHQYIQDILQNTDNKCLKKFFTNFFANAVWYAGPKKDKYLKKEDTKIPFVMLISPSMRCSLHCKGCYASSYSKKDDIPKEEVDRIIREARDLGIYYIIVLGGEPFFNDYLLDLYEKYNDVMFTPFTSGLLITEEIADRIKKCGNVIPMLSIEGFEKDTDSRRGTGTYKKVLKAMDMLHERGILFGVSSAVTKTNINTVLSDEFTDMLIEKGSKMSWYFLFMPVNGDPVDFDMMLTAEQRAYLGERSREIRDKKPYFTIDFFNDAPYVGGCIAGKNYFHVNSKEDVEPCIFSHFSTVNLKGKHLIDAFRDPFFKKLRSIQPYNKNMLRPCMMIDNTNVIIDVCKEVGAKPDDAGAEKMLNDKEFHDKLTKSAEEFKPYADKAWKEVFNEKGNDDFAKG</sequence>
<dbReference type="InterPro" id="IPR013785">
    <property type="entry name" value="Aldolase_TIM"/>
</dbReference>
<dbReference type="GO" id="GO:0016491">
    <property type="term" value="F:oxidoreductase activity"/>
    <property type="evidence" value="ECO:0007669"/>
    <property type="project" value="UniProtKB-KW"/>
</dbReference>
<dbReference type="PANTHER" id="PTHR43524">
    <property type="entry name" value="RADICAL SAM SUPERFAMILY PROTEIN"/>
    <property type="match status" value="1"/>
</dbReference>
<reference evidence="1 2" key="1">
    <citation type="submission" date="2022-04" db="EMBL/GenBank/DDBJ databases">
        <title>Genome sequence of C. roseum typestrain.</title>
        <authorList>
            <person name="Poehlein A."/>
            <person name="Schoch T."/>
            <person name="Duerre P."/>
            <person name="Daniel R."/>
        </authorList>
    </citation>
    <scope>NUCLEOTIDE SEQUENCE [LARGE SCALE GENOMIC DNA]</scope>
    <source>
        <strain evidence="1 2">DSM 7320</strain>
    </source>
</reference>
<dbReference type="InterPro" id="IPR007197">
    <property type="entry name" value="rSAM"/>
</dbReference>
<dbReference type="STRING" id="84029.CROST_38390"/>
<dbReference type="SFLD" id="SFLDS00029">
    <property type="entry name" value="Radical_SAM"/>
    <property type="match status" value="1"/>
</dbReference>
<gene>
    <name evidence="1" type="primary">pqqE_4</name>
    <name evidence="1" type="ORF">CROST_036310</name>
</gene>
<dbReference type="Pfam" id="PF04055">
    <property type="entry name" value="Radical_SAM"/>
    <property type="match status" value="1"/>
</dbReference>
<dbReference type="SUPFAM" id="SSF102114">
    <property type="entry name" value="Radical SAM enzymes"/>
    <property type="match status" value="1"/>
</dbReference>
<dbReference type="PROSITE" id="PS51918">
    <property type="entry name" value="RADICAL_SAM"/>
    <property type="match status" value="1"/>
</dbReference>
<dbReference type="Gene3D" id="3.20.20.70">
    <property type="entry name" value="Aldolase class I"/>
    <property type="match status" value="1"/>
</dbReference>
<dbReference type="GO" id="GO:0051536">
    <property type="term" value="F:iron-sulfur cluster binding"/>
    <property type="evidence" value="ECO:0007669"/>
    <property type="project" value="InterPro"/>
</dbReference>
<dbReference type="EC" id="1.21.98.4" evidence="1"/>
<dbReference type="CDD" id="cd01335">
    <property type="entry name" value="Radical_SAM"/>
    <property type="match status" value="1"/>
</dbReference>
<dbReference type="KEGG" id="crw:CROST_036310"/>
<dbReference type="EMBL" id="CP096983">
    <property type="protein sequence ID" value="URZ12886.1"/>
    <property type="molecule type" value="Genomic_DNA"/>
</dbReference>
<name>A0A1S8MGH6_9CLOT</name>
<dbReference type="PANTHER" id="PTHR43524:SF1">
    <property type="entry name" value="RADICAL SAM SUPERFAMILY PROTEIN"/>
    <property type="match status" value="1"/>
</dbReference>
<protein>
    <submittedName>
        <fullName evidence="1">PqqA peptide cyclase</fullName>
        <ecNumber evidence="1">1.21.98.4</ecNumber>
    </submittedName>
</protein>